<organism evidence="1">
    <name type="scientific">Arundo donax</name>
    <name type="common">Giant reed</name>
    <name type="synonym">Donax arundinaceus</name>
    <dbReference type="NCBI Taxonomy" id="35708"/>
    <lineage>
        <taxon>Eukaryota</taxon>
        <taxon>Viridiplantae</taxon>
        <taxon>Streptophyta</taxon>
        <taxon>Embryophyta</taxon>
        <taxon>Tracheophyta</taxon>
        <taxon>Spermatophyta</taxon>
        <taxon>Magnoliopsida</taxon>
        <taxon>Liliopsida</taxon>
        <taxon>Poales</taxon>
        <taxon>Poaceae</taxon>
        <taxon>PACMAD clade</taxon>
        <taxon>Arundinoideae</taxon>
        <taxon>Arundineae</taxon>
        <taxon>Arundo</taxon>
    </lineage>
</organism>
<evidence type="ECO:0000313" key="1">
    <source>
        <dbReference type="EMBL" id="JAE07525.1"/>
    </source>
</evidence>
<protein>
    <submittedName>
        <fullName evidence="1">Uncharacterized protein</fullName>
    </submittedName>
</protein>
<dbReference type="AlphaFoldDB" id="A0A0A9F3C4"/>
<name>A0A0A9F3C4_ARUDO</name>
<reference evidence="1" key="1">
    <citation type="submission" date="2014-09" db="EMBL/GenBank/DDBJ databases">
        <authorList>
            <person name="Magalhaes I.L.F."/>
            <person name="Oliveira U."/>
            <person name="Santos F.R."/>
            <person name="Vidigal T.H.D.A."/>
            <person name="Brescovit A.D."/>
            <person name="Santos A.J."/>
        </authorList>
    </citation>
    <scope>NUCLEOTIDE SEQUENCE</scope>
    <source>
        <tissue evidence="1">Shoot tissue taken approximately 20 cm above the soil surface</tissue>
    </source>
</reference>
<accession>A0A0A9F3C4</accession>
<proteinExistence type="predicted"/>
<dbReference type="EMBL" id="GBRH01190371">
    <property type="protein sequence ID" value="JAE07525.1"/>
    <property type="molecule type" value="Transcribed_RNA"/>
</dbReference>
<sequence>MPLHGTTSAAARISRSLAMAC</sequence>
<reference evidence="1" key="2">
    <citation type="journal article" date="2015" name="Data Brief">
        <title>Shoot transcriptome of the giant reed, Arundo donax.</title>
        <authorList>
            <person name="Barrero R.A."/>
            <person name="Guerrero F.D."/>
            <person name="Moolhuijzen P."/>
            <person name="Goolsby J.A."/>
            <person name="Tidwell J."/>
            <person name="Bellgard S.E."/>
            <person name="Bellgard M.I."/>
        </authorList>
    </citation>
    <scope>NUCLEOTIDE SEQUENCE</scope>
    <source>
        <tissue evidence="1">Shoot tissue taken approximately 20 cm above the soil surface</tissue>
    </source>
</reference>